<dbReference type="InterPro" id="IPR023198">
    <property type="entry name" value="PGP-like_dom2"/>
</dbReference>
<gene>
    <name evidence="1" type="ORF">Ga0080574_TMP1517</name>
</gene>
<dbReference type="PANTHER" id="PTHR43434">
    <property type="entry name" value="PHOSPHOGLYCOLATE PHOSPHATASE"/>
    <property type="match status" value="1"/>
</dbReference>
<dbReference type="AlphaFoldDB" id="A0A1P8UR33"/>
<dbReference type="NCBIfam" id="TIGR01549">
    <property type="entry name" value="HAD-SF-IA-v1"/>
    <property type="match status" value="1"/>
</dbReference>
<dbReference type="InterPro" id="IPR023214">
    <property type="entry name" value="HAD_sf"/>
</dbReference>
<dbReference type="GO" id="GO:0008967">
    <property type="term" value="F:phosphoglycolate phosphatase activity"/>
    <property type="evidence" value="ECO:0007669"/>
    <property type="project" value="UniProtKB-EC"/>
</dbReference>
<dbReference type="SFLD" id="SFLDG01129">
    <property type="entry name" value="C1.5:_HAD__Beta-PGM__Phosphata"/>
    <property type="match status" value="1"/>
</dbReference>
<dbReference type="EMBL" id="CP015093">
    <property type="protein sequence ID" value="APZ51851.1"/>
    <property type="molecule type" value="Genomic_DNA"/>
</dbReference>
<dbReference type="KEGG" id="paby:Ga0080574_TMP1517"/>
<dbReference type="GO" id="GO:0005829">
    <property type="term" value="C:cytosol"/>
    <property type="evidence" value="ECO:0007669"/>
    <property type="project" value="TreeGrafter"/>
</dbReference>
<dbReference type="OrthoDB" id="9793014at2"/>
<accession>A0A1P8UR33</accession>
<keyword evidence="2" id="KW-1185">Reference proteome</keyword>
<dbReference type="InterPro" id="IPR036412">
    <property type="entry name" value="HAD-like_sf"/>
</dbReference>
<dbReference type="SUPFAM" id="SSF56784">
    <property type="entry name" value="HAD-like"/>
    <property type="match status" value="1"/>
</dbReference>
<dbReference type="EC" id="3.1.3.18" evidence="1"/>
<name>A0A1P8UR33_9RHOB</name>
<dbReference type="STRING" id="1250539.Ga0080574_TMP1517"/>
<sequence length="224" mass="24151">MDLRLVIFDVDGTLVDSQADIMASMTAAFESAGLPVPDREAVLSQVGLALPIALMELAPAAKAQHESMIDAYKQRYFGLRSEKGTPQSSPLFPHVRSVLDQLHAENETLLGIATGKSRRGLDGLLDGHDMRPLFVTQQCGDDHPSKPHPAMLEAALSETGVPAKRAVMIGDTSFDMQMARAAGMLAVGVSWGYHDAARLKDAHLVIDDIRTLPGLLAQIWEQSA</sequence>
<dbReference type="Proteomes" id="UP000187059">
    <property type="component" value="Chromosome"/>
</dbReference>
<dbReference type="Pfam" id="PF13419">
    <property type="entry name" value="HAD_2"/>
    <property type="match status" value="1"/>
</dbReference>
<dbReference type="RefSeq" id="WP_076696706.1">
    <property type="nucleotide sequence ID" value="NZ_CP015093.1"/>
</dbReference>
<dbReference type="InterPro" id="IPR006439">
    <property type="entry name" value="HAD-SF_hydro_IA"/>
</dbReference>
<reference evidence="1 2" key="1">
    <citation type="submission" date="2016-04" db="EMBL/GenBank/DDBJ databases">
        <title>Deep-sea bacteria in the southern Pacific.</title>
        <authorList>
            <person name="Tang K."/>
        </authorList>
    </citation>
    <scope>NUCLEOTIDE SEQUENCE [LARGE SCALE GENOMIC DNA]</scope>
    <source>
        <strain evidence="1 2">JLT2014</strain>
    </source>
</reference>
<evidence type="ECO:0000313" key="2">
    <source>
        <dbReference type="Proteomes" id="UP000187059"/>
    </source>
</evidence>
<dbReference type="SFLD" id="SFLDG01135">
    <property type="entry name" value="C1.5.6:_HAD__Beta-PGM__Phospha"/>
    <property type="match status" value="1"/>
</dbReference>
<evidence type="ECO:0000313" key="1">
    <source>
        <dbReference type="EMBL" id="APZ51851.1"/>
    </source>
</evidence>
<protein>
    <submittedName>
        <fullName evidence="1">Phosphoglycolate phosphatase</fullName>
        <ecNumber evidence="1">3.1.3.18</ecNumber>
    </submittedName>
</protein>
<dbReference type="InterPro" id="IPR041492">
    <property type="entry name" value="HAD_2"/>
</dbReference>
<dbReference type="InterPro" id="IPR050155">
    <property type="entry name" value="HAD-like_hydrolase_sf"/>
</dbReference>
<dbReference type="PANTHER" id="PTHR43434:SF24">
    <property type="entry name" value="HYDROLASE-RELATED"/>
    <property type="match status" value="1"/>
</dbReference>
<dbReference type="NCBIfam" id="TIGR01509">
    <property type="entry name" value="HAD-SF-IA-v3"/>
    <property type="match status" value="1"/>
</dbReference>
<keyword evidence="1" id="KW-0378">Hydrolase</keyword>
<dbReference type="Gene3D" id="3.40.50.1000">
    <property type="entry name" value="HAD superfamily/HAD-like"/>
    <property type="match status" value="1"/>
</dbReference>
<organism evidence="1 2">
    <name type="scientific">Salipiger abyssi</name>
    <dbReference type="NCBI Taxonomy" id="1250539"/>
    <lineage>
        <taxon>Bacteria</taxon>
        <taxon>Pseudomonadati</taxon>
        <taxon>Pseudomonadota</taxon>
        <taxon>Alphaproteobacteria</taxon>
        <taxon>Rhodobacterales</taxon>
        <taxon>Roseobacteraceae</taxon>
        <taxon>Salipiger</taxon>
    </lineage>
</organism>
<dbReference type="GO" id="GO:0006281">
    <property type="term" value="P:DNA repair"/>
    <property type="evidence" value="ECO:0007669"/>
    <property type="project" value="TreeGrafter"/>
</dbReference>
<proteinExistence type="predicted"/>
<dbReference type="Gene3D" id="1.10.150.240">
    <property type="entry name" value="Putative phosphatase, domain 2"/>
    <property type="match status" value="1"/>
</dbReference>
<dbReference type="SFLD" id="SFLDS00003">
    <property type="entry name" value="Haloacid_Dehalogenase"/>
    <property type="match status" value="1"/>
</dbReference>